<dbReference type="PIRSF" id="PIRSF002825">
    <property type="entry name" value="CfbpA"/>
    <property type="match status" value="1"/>
</dbReference>
<dbReference type="GO" id="GO:0030288">
    <property type="term" value="C:outer membrane-bounded periplasmic space"/>
    <property type="evidence" value="ECO:0007669"/>
    <property type="project" value="TreeGrafter"/>
</dbReference>
<evidence type="ECO:0000256" key="4">
    <source>
        <dbReference type="SAM" id="SignalP"/>
    </source>
</evidence>
<evidence type="ECO:0000256" key="1">
    <source>
        <dbReference type="ARBA" id="ARBA00008520"/>
    </source>
</evidence>
<dbReference type="CDD" id="cd13542">
    <property type="entry name" value="PBP2_FutA1_ilke"/>
    <property type="match status" value="1"/>
</dbReference>
<dbReference type="PANTHER" id="PTHR30006:SF15">
    <property type="entry name" value="IRON-UTILIZATION PERIPLASMIC PROTEIN"/>
    <property type="match status" value="1"/>
</dbReference>
<accession>A0A9E9LTT4</accession>
<feature type="binding site" evidence="3">
    <location>
        <position position="223"/>
    </location>
    <ligand>
        <name>Fe cation</name>
        <dbReference type="ChEBI" id="CHEBI:24875"/>
    </ligand>
</feature>
<feature type="binding site" evidence="3">
    <location>
        <position position="224"/>
    </location>
    <ligand>
        <name>Fe cation</name>
        <dbReference type="ChEBI" id="CHEBI:24875"/>
    </ligand>
</feature>
<dbReference type="InterPro" id="IPR026045">
    <property type="entry name" value="Ferric-bd"/>
</dbReference>
<sequence>MKQKIWLGCLAFAAGLLGVVPAMAGDNVVNLYSARHYESDKALYEAFTKKTGIRVNVVSGKAPELIERIKREGQNTQADVFITVDGGVLNTAKKAGILQAMPAGAFSKEVPGNLRDREDYWVGLTTRARVIVYSKERVKPEELSTYEDLAGAKWKGRVLVRSSADLYDQSLLASLIAIDGYEEAEKWAAGIVANMARQPRGNDRAQAKAIAAGEGDVAIMNTYYIGQMLHSKDLEEVRVAKNTGVFFPNQKTTGTHINISGAGLTKYGKNRENAMKLIGYLLSVPAQEALSNGNYEYPVNPKAQKHKLLDAWGSFRTQQIDFSLLGENNPNAIRIFNKVGWK</sequence>
<keyword evidence="2 4" id="KW-0732">Signal</keyword>
<feature type="signal peptide" evidence="4">
    <location>
        <begin position="1"/>
        <end position="24"/>
    </location>
</feature>
<dbReference type="Gene3D" id="3.40.190.10">
    <property type="entry name" value="Periplasmic binding protein-like II"/>
    <property type="match status" value="2"/>
</dbReference>
<organism evidence="5 6">
    <name type="scientific">Oxalobacter vibrioformis</name>
    <dbReference type="NCBI Taxonomy" id="933080"/>
    <lineage>
        <taxon>Bacteria</taxon>
        <taxon>Pseudomonadati</taxon>
        <taxon>Pseudomonadota</taxon>
        <taxon>Betaproteobacteria</taxon>
        <taxon>Burkholderiales</taxon>
        <taxon>Oxalobacteraceae</taxon>
        <taxon>Oxalobacter</taxon>
    </lineage>
</organism>
<dbReference type="PANTHER" id="PTHR30006">
    <property type="entry name" value="THIAMINE-BINDING PERIPLASMIC PROTEIN-RELATED"/>
    <property type="match status" value="1"/>
</dbReference>
<dbReference type="KEGG" id="ovb:NB640_06920"/>
<dbReference type="GO" id="GO:0046872">
    <property type="term" value="F:metal ion binding"/>
    <property type="evidence" value="ECO:0007669"/>
    <property type="project" value="UniProtKB-KW"/>
</dbReference>
<keyword evidence="3" id="KW-0479">Metal-binding</keyword>
<evidence type="ECO:0000256" key="2">
    <source>
        <dbReference type="ARBA" id="ARBA00022729"/>
    </source>
</evidence>
<dbReference type="AlphaFoldDB" id="A0A9E9LTT4"/>
<dbReference type="Pfam" id="PF13343">
    <property type="entry name" value="SBP_bac_6"/>
    <property type="match status" value="1"/>
</dbReference>
<gene>
    <name evidence="5" type="ORF">NB640_06920</name>
</gene>
<feature type="chain" id="PRO_5039044541" evidence="4">
    <location>
        <begin position="25"/>
        <end position="342"/>
    </location>
</feature>
<evidence type="ECO:0000313" key="5">
    <source>
        <dbReference type="EMBL" id="WAW09021.1"/>
    </source>
</evidence>
<feature type="binding site" evidence="3">
    <location>
        <position position="36"/>
    </location>
    <ligand>
        <name>Fe cation</name>
        <dbReference type="ChEBI" id="CHEBI:24875"/>
    </ligand>
</feature>
<dbReference type="EMBL" id="CP098242">
    <property type="protein sequence ID" value="WAW09021.1"/>
    <property type="molecule type" value="Genomic_DNA"/>
</dbReference>
<keyword evidence="3" id="KW-0408">Iron</keyword>
<dbReference type="Proteomes" id="UP001156215">
    <property type="component" value="Chromosome"/>
</dbReference>
<name>A0A9E9LTT4_9BURK</name>
<reference evidence="5" key="1">
    <citation type="journal article" date="2022" name="Front. Microbiol.">
        <title>New perspectives on an old grouping: The genomic and phenotypic variability of Oxalobacter formigenes and the implications for calcium oxalate stone prevention.</title>
        <authorList>
            <person name="Chmiel J.A."/>
            <person name="Carr C."/>
            <person name="Stuivenberg G.A."/>
            <person name="Venema R."/>
            <person name="Chanyi R.M."/>
            <person name="Al K.F."/>
            <person name="Giguere D."/>
            <person name="Say H."/>
            <person name="Akouris P.P."/>
            <person name="Dominguez Romero S.A."/>
            <person name="Kwong A."/>
            <person name="Tai V."/>
            <person name="Koval S.F."/>
            <person name="Razvi H."/>
            <person name="Bjazevic J."/>
            <person name="Burton J.P."/>
        </authorList>
    </citation>
    <scope>NUCLEOTIDE SEQUENCE</scope>
    <source>
        <strain evidence="5">WoOx3</strain>
    </source>
</reference>
<dbReference type="RefSeq" id="WP_269308014.1">
    <property type="nucleotide sequence ID" value="NZ_CP098242.1"/>
</dbReference>
<evidence type="ECO:0000256" key="3">
    <source>
        <dbReference type="PIRSR" id="PIRSR002825-1"/>
    </source>
</evidence>
<protein>
    <submittedName>
        <fullName evidence="5">Fe(3+) ABC transporter substrate-binding protein</fullName>
    </submittedName>
</protein>
<comment type="similarity">
    <text evidence="1">Belongs to the bacterial solute-binding protein 1 family.</text>
</comment>
<keyword evidence="6" id="KW-1185">Reference proteome</keyword>
<dbReference type="SUPFAM" id="SSF53850">
    <property type="entry name" value="Periplasmic binding protein-like II"/>
    <property type="match status" value="1"/>
</dbReference>
<proteinExistence type="inferred from homology"/>
<evidence type="ECO:0000313" key="6">
    <source>
        <dbReference type="Proteomes" id="UP001156215"/>
    </source>
</evidence>